<reference evidence="2" key="1">
    <citation type="submission" date="2013-01" db="EMBL/GenBank/DDBJ databases">
        <title>Draft Genome Sequence of a Mulberry Tree, Morus notabilis C.K. Schneid.</title>
        <authorList>
            <person name="He N."/>
            <person name="Zhao S."/>
        </authorList>
    </citation>
    <scope>NUCLEOTIDE SEQUENCE</scope>
</reference>
<dbReference type="Proteomes" id="UP000030645">
    <property type="component" value="Unassembled WGS sequence"/>
</dbReference>
<protein>
    <submittedName>
        <fullName evidence="1">Uncharacterized protein</fullName>
    </submittedName>
</protein>
<organism evidence="1 2">
    <name type="scientific">Morus notabilis</name>
    <dbReference type="NCBI Taxonomy" id="981085"/>
    <lineage>
        <taxon>Eukaryota</taxon>
        <taxon>Viridiplantae</taxon>
        <taxon>Streptophyta</taxon>
        <taxon>Embryophyta</taxon>
        <taxon>Tracheophyta</taxon>
        <taxon>Spermatophyta</taxon>
        <taxon>Magnoliopsida</taxon>
        <taxon>eudicotyledons</taxon>
        <taxon>Gunneridae</taxon>
        <taxon>Pentapetalae</taxon>
        <taxon>rosids</taxon>
        <taxon>fabids</taxon>
        <taxon>Rosales</taxon>
        <taxon>Moraceae</taxon>
        <taxon>Moreae</taxon>
        <taxon>Morus</taxon>
    </lineage>
</organism>
<evidence type="ECO:0000313" key="2">
    <source>
        <dbReference type="Proteomes" id="UP000030645"/>
    </source>
</evidence>
<evidence type="ECO:0000313" key="1">
    <source>
        <dbReference type="EMBL" id="EXB39506.1"/>
    </source>
</evidence>
<sequence>MHGRQLVFLAVGSCHQQILSMRVSQAHGSTCHQLCVSPQKVLDPAEDRVGRAETREDLSQLDANVLKVLFKGRLWFISQVPFISPIRVLLQ</sequence>
<keyword evidence="2" id="KW-1185">Reference proteome</keyword>
<dbReference type="AlphaFoldDB" id="W9QVR5"/>
<proteinExistence type="predicted"/>
<name>W9QVR5_9ROSA</name>
<gene>
    <name evidence="1" type="ORF">L484_011423</name>
</gene>
<accession>W9QVR5</accession>
<dbReference type="EMBL" id="KE343725">
    <property type="protein sequence ID" value="EXB39506.1"/>
    <property type="molecule type" value="Genomic_DNA"/>
</dbReference>